<evidence type="ECO:0000313" key="11">
    <source>
        <dbReference type="Proteomes" id="UP000215383"/>
    </source>
</evidence>
<evidence type="ECO:0000256" key="2">
    <source>
        <dbReference type="ARBA" id="ARBA00005540"/>
    </source>
</evidence>
<feature type="transmembrane region" description="Helical" evidence="9">
    <location>
        <begin position="80"/>
        <end position="100"/>
    </location>
</feature>
<comment type="similarity">
    <text evidence="2 8">Belongs to the prokaryotic riboflavin transporter (P-RFT) (TC 2.A.87) family.</text>
</comment>
<accession>A0A239THF1</accession>
<dbReference type="GeneID" id="78506727"/>
<dbReference type="GO" id="GO:0005886">
    <property type="term" value="C:plasma membrane"/>
    <property type="evidence" value="ECO:0007669"/>
    <property type="project" value="UniProtKB-SubCell"/>
</dbReference>
<comment type="function">
    <text evidence="8">Probably a riboflavin-binding protein that interacts with the energy-coupling factor (ECF) ABC-transporter complex.</text>
</comment>
<proteinExistence type="inferred from homology"/>
<sequence>MLTNKTRTLTGMGMLTALSLVLILLINFPILPAVPFMKYDPADIPILIGTFLFGTSGGLILTVLVSVIQGLFISGDGGPIGVLMHILATGSFVFVAGMIYQRTRTKMAALISLICGALTMTVVMVICNLIFTPLFLGAPMGKVVELLLPAIIPFNLIKAGVNAIITWFVYKPISRFIHNM</sequence>
<keyword evidence="5 9" id="KW-0812">Transmembrane</keyword>
<dbReference type="EMBL" id="LT906446">
    <property type="protein sequence ID" value="SNU97137.1"/>
    <property type="molecule type" value="Genomic_DNA"/>
</dbReference>
<dbReference type="InterPro" id="IPR025720">
    <property type="entry name" value="RibU"/>
</dbReference>
<dbReference type="RefSeq" id="WP_027890913.1">
    <property type="nucleotide sequence ID" value="NZ_CALXYH010000008.1"/>
</dbReference>
<reference evidence="10 11" key="1">
    <citation type="submission" date="2017-06" db="EMBL/GenBank/DDBJ databases">
        <authorList>
            <consortium name="Pathogen Informatics"/>
        </authorList>
    </citation>
    <scope>NUCLEOTIDE SEQUENCE [LARGE SCALE GENOMIC DNA]</scope>
    <source>
        <strain evidence="10 11">NCTC10570</strain>
    </source>
</reference>
<protein>
    <recommendedName>
        <fullName evidence="8">Riboflavin transporter</fullName>
    </recommendedName>
</protein>
<feature type="transmembrane region" description="Helical" evidence="9">
    <location>
        <begin position="151"/>
        <end position="170"/>
    </location>
</feature>
<evidence type="ECO:0000256" key="3">
    <source>
        <dbReference type="ARBA" id="ARBA00022448"/>
    </source>
</evidence>
<keyword evidence="4 8" id="KW-1003">Cell membrane</keyword>
<evidence type="ECO:0000256" key="7">
    <source>
        <dbReference type="ARBA" id="ARBA00023136"/>
    </source>
</evidence>
<dbReference type="Proteomes" id="UP000215383">
    <property type="component" value="Chromosome 1"/>
</dbReference>
<dbReference type="eggNOG" id="COG3601">
    <property type="taxonomic scope" value="Bacteria"/>
</dbReference>
<keyword evidence="3 8" id="KW-0813">Transport</keyword>
<dbReference type="OrthoDB" id="9809216at2"/>
<keyword evidence="11" id="KW-1185">Reference proteome</keyword>
<evidence type="ECO:0000256" key="5">
    <source>
        <dbReference type="ARBA" id="ARBA00022692"/>
    </source>
</evidence>
<name>A0A239THF1_9FIRM</name>
<evidence type="ECO:0000256" key="9">
    <source>
        <dbReference type="SAM" id="Phobius"/>
    </source>
</evidence>
<comment type="subcellular location">
    <subcellularLocation>
        <location evidence="1">Cell membrane</location>
        <topology evidence="1">Multi-pass membrane protein</topology>
    </subcellularLocation>
</comment>
<dbReference type="PIRSF" id="PIRSF037778">
    <property type="entry name" value="UCP037778_transp_RibU"/>
    <property type="match status" value="1"/>
</dbReference>
<evidence type="ECO:0000256" key="4">
    <source>
        <dbReference type="ARBA" id="ARBA00022475"/>
    </source>
</evidence>
<keyword evidence="6 9" id="KW-1133">Transmembrane helix</keyword>
<feature type="transmembrane region" description="Helical" evidence="9">
    <location>
        <begin position="107"/>
        <end position="131"/>
    </location>
</feature>
<dbReference type="InterPro" id="IPR024529">
    <property type="entry name" value="ECF_trnsprt_substrate-spec"/>
</dbReference>
<dbReference type="AlphaFoldDB" id="A0A239THF1"/>
<feature type="transmembrane region" description="Helical" evidence="9">
    <location>
        <begin position="46"/>
        <end position="68"/>
    </location>
</feature>
<dbReference type="PANTHER" id="PTHR38438">
    <property type="entry name" value="RIBOFLAVIN TRANSPORTER RIBU"/>
    <property type="match status" value="1"/>
</dbReference>
<dbReference type="GO" id="GO:0032217">
    <property type="term" value="F:riboflavin transmembrane transporter activity"/>
    <property type="evidence" value="ECO:0007669"/>
    <property type="project" value="UniProtKB-UniRule"/>
</dbReference>
<keyword evidence="7 8" id="KW-0472">Membrane</keyword>
<evidence type="ECO:0000256" key="1">
    <source>
        <dbReference type="ARBA" id="ARBA00004651"/>
    </source>
</evidence>
<gene>
    <name evidence="10" type="primary">ribU</name>
    <name evidence="10" type="ORF">SAMEA4364220_00702</name>
</gene>
<dbReference type="Gene3D" id="1.10.1760.20">
    <property type="match status" value="1"/>
</dbReference>
<dbReference type="PANTHER" id="PTHR38438:SF1">
    <property type="entry name" value="RIBOFLAVIN TRANSPORTER RIBU"/>
    <property type="match status" value="1"/>
</dbReference>
<evidence type="ECO:0000256" key="6">
    <source>
        <dbReference type="ARBA" id="ARBA00022989"/>
    </source>
</evidence>
<feature type="transmembrane region" description="Helical" evidence="9">
    <location>
        <begin position="12"/>
        <end position="34"/>
    </location>
</feature>
<evidence type="ECO:0000256" key="8">
    <source>
        <dbReference type="PIRNR" id="PIRNR037778"/>
    </source>
</evidence>
<dbReference type="Pfam" id="PF12822">
    <property type="entry name" value="ECF_trnsprt"/>
    <property type="match status" value="1"/>
</dbReference>
<evidence type="ECO:0000313" key="10">
    <source>
        <dbReference type="EMBL" id="SNU97137.1"/>
    </source>
</evidence>
<organism evidence="10 11">
    <name type="scientific">Megamonas hypermegale</name>
    <dbReference type="NCBI Taxonomy" id="158847"/>
    <lineage>
        <taxon>Bacteria</taxon>
        <taxon>Bacillati</taxon>
        <taxon>Bacillota</taxon>
        <taxon>Negativicutes</taxon>
        <taxon>Selenomonadales</taxon>
        <taxon>Selenomonadaceae</taxon>
        <taxon>Megamonas</taxon>
    </lineage>
</organism>